<dbReference type="InterPro" id="IPR046335">
    <property type="entry name" value="LacI/GalR-like_sensor"/>
</dbReference>
<dbReference type="Gene3D" id="3.40.50.2300">
    <property type="match status" value="2"/>
</dbReference>
<dbReference type="InterPro" id="IPR028082">
    <property type="entry name" value="Peripla_BP_I"/>
</dbReference>
<dbReference type="CDD" id="cd01392">
    <property type="entry name" value="HTH_LacI"/>
    <property type="match status" value="1"/>
</dbReference>
<evidence type="ECO:0000313" key="6">
    <source>
        <dbReference type="EMBL" id="GAA2358759.1"/>
    </source>
</evidence>
<dbReference type="Pfam" id="PF00356">
    <property type="entry name" value="LacI"/>
    <property type="match status" value="1"/>
</dbReference>
<dbReference type="CDD" id="cd06267">
    <property type="entry name" value="PBP1_LacI_sugar_binding-like"/>
    <property type="match status" value="1"/>
</dbReference>
<keyword evidence="3" id="KW-0804">Transcription</keyword>
<dbReference type="Proteomes" id="UP001501444">
    <property type="component" value="Unassembled WGS sequence"/>
</dbReference>
<dbReference type="PROSITE" id="PS50932">
    <property type="entry name" value="HTH_LACI_2"/>
    <property type="match status" value="1"/>
</dbReference>
<dbReference type="Pfam" id="PF13377">
    <property type="entry name" value="Peripla_BP_3"/>
    <property type="match status" value="1"/>
</dbReference>
<evidence type="ECO:0000313" key="7">
    <source>
        <dbReference type="Proteomes" id="UP001501444"/>
    </source>
</evidence>
<accession>A0ABN3GR01</accession>
<comment type="caution">
    <text evidence="6">The sequence shown here is derived from an EMBL/GenBank/DDBJ whole genome shotgun (WGS) entry which is preliminary data.</text>
</comment>
<feature type="region of interest" description="Disordered" evidence="4">
    <location>
        <begin position="1"/>
        <end position="22"/>
    </location>
</feature>
<name>A0ABN3GR01_9ACTN</name>
<keyword evidence="2 6" id="KW-0238">DNA-binding</keyword>
<feature type="compositionally biased region" description="Basic and acidic residues" evidence="4">
    <location>
        <begin position="1"/>
        <end position="11"/>
    </location>
</feature>
<keyword evidence="1" id="KW-0805">Transcription regulation</keyword>
<dbReference type="SUPFAM" id="SSF47413">
    <property type="entry name" value="lambda repressor-like DNA-binding domains"/>
    <property type="match status" value="1"/>
</dbReference>
<dbReference type="PRINTS" id="PR00036">
    <property type="entry name" value="HTHLACI"/>
</dbReference>
<gene>
    <name evidence="6" type="ORF">GCM10010170_052760</name>
</gene>
<dbReference type="InterPro" id="IPR000843">
    <property type="entry name" value="HTH_LacI"/>
</dbReference>
<dbReference type="PANTHER" id="PTHR30146">
    <property type="entry name" value="LACI-RELATED TRANSCRIPTIONAL REPRESSOR"/>
    <property type="match status" value="1"/>
</dbReference>
<dbReference type="InterPro" id="IPR010982">
    <property type="entry name" value="Lambda_DNA-bd_dom_sf"/>
</dbReference>
<organism evidence="6 7">
    <name type="scientific">Dactylosporangium salmoneum</name>
    <dbReference type="NCBI Taxonomy" id="53361"/>
    <lineage>
        <taxon>Bacteria</taxon>
        <taxon>Bacillati</taxon>
        <taxon>Actinomycetota</taxon>
        <taxon>Actinomycetes</taxon>
        <taxon>Micromonosporales</taxon>
        <taxon>Micromonosporaceae</taxon>
        <taxon>Dactylosporangium</taxon>
    </lineage>
</organism>
<evidence type="ECO:0000256" key="3">
    <source>
        <dbReference type="ARBA" id="ARBA00023163"/>
    </source>
</evidence>
<dbReference type="EMBL" id="BAAARV010000046">
    <property type="protein sequence ID" value="GAA2358759.1"/>
    <property type="molecule type" value="Genomic_DNA"/>
</dbReference>
<evidence type="ECO:0000259" key="5">
    <source>
        <dbReference type="PROSITE" id="PS50932"/>
    </source>
</evidence>
<sequence length="345" mass="36989">MHNGHVPEPRETRRRPGRRPTINDVAAAAGVSRGTVSRVLNGGHDVSDAAQEAVERAMRKTGYVVNQHARSLVTQRSQSVAFILSEPQERLFEDPNFNVLLHSCTQALAKQDITLLLTLASSLEDRKRLGRYLTGGHVDGALLVSTHSGNPLIPELLARGLPVVACGKPLGYERQAAYVAADDRDGARQMVSYLLSSGRRRIATITGPLDTSGGVERLAGYREALGGQPELVAHGDYTRASGEAAMLQLLERAPDLDAIFVASDLMAAGAMTALHRAGRRVPVDVAVGGFDDSQIATTTQPLLTTVRQSYPRIGAEMVRLLLSQIDGESPAAVIIPTELVIRESA</sequence>
<evidence type="ECO:0000256" key="1">
    <source>
        <dbReference type="ARBA" id="ARBA00023015"/>
    </source>
</evidence>
<dbReference type="SMART" id="SM00354">
    <property type="entry name" value="HTH_LACI"/>
    <property type="match status" value="1"/>
</dbReference>
<dbReference type="GO" id="GO:0003677">
    <property type="term" value="F:DNA binding"/>
    <property type="evidence" value="ECO:0007669"/>
    <property type="project" value="UniProtKB-KW"/>
</dbReference>
<dbReference type="PANTHER" id="PTHR30146:SF109">
    <property type="entry name" value="HTH-TYPE TRANSCRIPTIONAL REGULATOR GALS"/>
    <property type="match status" value="1"/>
</dbReference>
<proteinExistence type="predicted"/>
<dbReference type="Gene3D" id="1.10.260.40">
    <property type="entry name" value="lambda repressor-like DNA-binding domains"/>
    <property type="match status" value="1"/>
</dbReference>
<feature type="domain" description="HTH lacI-type" evidence="5">
    <location>
        <begin position="20"/>
        <end position="74"/>
    </location>
</feature>
<evidence type="ECO:0000256" key="4">
    <source>
        <dbReference type="SAM" id="MobiDB-lite"/>
    </source>
</evidence>
<keyword evidence="7" id="KW-1185">Reference proteome</keyword>
<dbReference type="PROSITE" id="PS00356">
    <property type="entry name" value="HTH_LACI_1"/>
    <property type="match status" value="1"/>
</dbReference>
<evidence type="ECO:0000256" key="2">
    <source>
        <dbReference type="ARBA" id="ARBA00023125"/>
    </source>
</evidence>
<dbReference type="SUPFAM" id="SSF53822">
    <property type="entry name" value="Periplasmic binding protein-like I"/>
    <property type="match status" value="1"/>
</dbReference>
<protein>
    <submittedName>
        <fullName evidence="6">LacI family DNA-binding transcriptional regulator</fullName>
    </submittedName>
</protein>
<reference evidence="6 7" key="1">
    <citation type="journal article" date="2019" name="Int. J. Syst. Evol. Microbiol.">
        <title>The Global Catalogue of Microorganisms (GCM) 10K type strain sequencing project: providing services to taxonomists for standard genome sequencing and annotation.</title>
        <authorList>
            <consortium name="The Broad Institute Genomics Platform"/>
            <consortium name="The Broad Institute Genome Sequencing Center for Infectious Disease"/>
            <person name="Wu L."/>
            <person name="Ma J."/>
        </authorList>
    </citation>
    <scope>NUCLEOTIDE SEQUENCE [LARGE SCALE GENOMIC DNA]</scope>
    <source>
        <strain evidence="6 7">JCM 3272</strain>
    </source>
</reference>